<dbReference type="GO" id="GO:0032580">
    <property type="term" value="C:Golgi cisterna membrane"/>
    <property type="evidence" value="ECO:0007669"/>
    <property type="project" value="UniProtKB-SubCell"/>
</dbReference>
<keyword evidence="2 6" id="KW-0328">Glycosyltransferase</keyword>
<accession>A0A1D6HL71</accession>
<keyword evidence="6" id="KW-1133">Transmembrane helix</keyword>
<proteinExistence type="inferred from homology"/>
<dbReference type="EMBL" id="CM000781">
    <property type="protein sequence ID" value="AQK75171.1"/>
    <property type="molecule type" value="Genomic_DNA"/>
</dbReference>
<dbReference type="Pfam" id="PF03254">
    <property type="entry name" value="XG_FTase"/>
    <property type="match status" value="2"/>
</dbReference>
<dbReference type="STRING" id="4577.A0A1D6HL71"/>
<dbReference type="GO" id="GO:0071555">
    <property type="term" value="P:cell wall organization"/>
    <property type="evidence" value="ECO:0007669"/>
    <property type="project" value="UniProtKB-UniRule"/>
</dbReference>
<feature type="region of interest" description="Disordered" evidence="7">
    <location>
        <begin position="1"/>
        <end position="31"/>
    </location>
</feature>
<dbReference type="InParanoid" id="A0A1D6HL71"/>
<dbReference type="InterPro" id="IPR004938">
    <property type="entry name" value="XG_FTase"/>
</dbReference>
<dbReference type="EC" id="2.4.1.-" evidence="6"/>
<dbReference type="SMR" id="A0A1D6HL71"/>
<dbReference type="GO" id="GO:0008107">
    <property type="term" value="F:galactoside 2-alpha-L-fucosyltransferase activity"/>
    <property type="evidence" value="ECO:0007669"/>
    <property type="project" value="InterPro"/>
</dbReference>
<keyword evidence="5 6" id="KW-0961">Cell wall biogenesis/degradation</keyword>
<comment type="subcellular location">
    <subcellularLocation>
        <location evidence="6">Golgi apparatus</location>
        <location evidence="6">Golgi stack membrane</location>
        <topology evidence="6">Single-pass type II membrane protein</topology>
    </subcellularLocation>
</comment>
<reference evidence="8" key="1">
    <citation type="submission" date="2015-12" db="EMBL/GenBank/DDBJ databases">
        <title>Update maize B73 reference genome by single molecule sequencing technologies.</title>
        <authorList>
            <consortium name="Maize Genome Sequencing Project"/>
            <person name="Ware D."/>
        </authorList>
    </citation>
    <scope>NUCLEOTIDE SEQUENCE</scope>
    <source>
        <tissue evidence="8">Seedling</tissue>
    </source>
</reference>
<organism evidence="8">
    <name type="scientific">Zea mays</name>
    <name type="common">Maize</name>
    <dbReference type="NCBI Taxonomy" id="4577"/>
    <lineage>
        <taxon>Eukaryota</taxon>
        <taxon>Viridiplantae</taxon>
        <taxon>Streptophyta</taxon>
        <taxon>Embryophyta</taxon>
        <taxon>Tracheophyta</taxon>
        <taxon>Spermatophyta</taxon>
        <taxon>Magnoliopsida</taxon>
        <taxon>Liliopsida</taxon>
        <taxon>Poales</taxon>
        <taxon>Poaceae</taxon>
        <taxon>PACMAD clade</taxon>
        <taxon>Panicoideae</taxon>
        <taxon>Andropogonodae</taxon>
        <taxon>Andropogoneae</taxon>
        <taxon>Tripsacinae</taxon>
        <taxon>Zea</taxon>
    </lineage>
</organism>
<evidence type="ECO:0000256" key="3">
    <source>
        <dbReference type="ARBA" id="ARBA00022679"/>
    </source>
</evidence>
<dbReference type="OMA" id="VSHCEDM"/>
<keyword evidence="4" id="KW-0325">Glycoprotein</keyword>
<dbReference type="PANTHER" id="PTHR31889">
    <property type="entry name" value="FUCOSYLTRANSFERASE 2-RELATED"/>
    <property type="match status" value="1"/>
</dbReference>
<dbReference type="FunCoup" id="A0A1D6HL71">
    <property type="interactions" value="2040"/>
</dbReference>
<sequence length="506" mass="56567">MDIKERIRRSPPSSPQAVGEAAASAPGHPRGRKARVAVLPLSVACGVTLLLLAGVSAARRGAQFSGADPTTLSGNDDRGGFEQAGPRDGEHATTVSSKVQRDKLIGGLLAPGFDEQSCLSRYQSALILTIASAFLYAILTNRVLLVDGDKGTADLFCEPFPETSWVLPPDFPITKFKNFSIGSPESYGNMAKTEAIHSDGSFKGPKPAFLYLHLAHDYDDHDKLFFCEHSQQHLQKIPWLILRSDNYFVPSLFLISSYQEELTRLFPQKDVVFHHLGRYLFHPTNAVWGLITRYYDSYLARADEKLGIQIRVFDTETGPFQHVLDQVLHCTLKEKLLPEINAQQPIISTGNIKSKVVLITSLNSGYYERIRNMYWEHPTENGEMISFHQPSHEEHQDSDKTMHNMKAWAEIYLLSLSDAMVTSAWSTFGYVAQGLSGSKTWLLFKPENRTAPNPPCRQVMSIEPCFHAPPFYDCKTRKGTDTGKLVPHVRHCEDMSWGLKLVDTGT</sequence>
<gene>
    <name evidence="8" type="ORF">ZEAMMB73_Zm00001d018156</name>
</gene>
<evidence type="ECO:0000256" key="6">
    <source>
        <dbReference type="RuleBase" id="RU367004"/>
    </source>
</evidence>
<evidence type="ECO:0000256" key="2">
    <source>
        <dbReference type="ARBA" id="ARBA00022676"/>
    </source>
</evidence>
<comment type="function">
    <text evidence="6">May be involved in cell wall biosynthesis.</text>
</comment>
<evidence type="ECO:0000256" key="1">
    <source>
        <dbReference type="ARBA" id="ARBA00010481"/>
    </source>
</evidence>
<feature type="transmembrane region" description="Helical" evidence="6">
    <location>
        <begin position="36"/>
        <end position="55"/>
    </location>
</feature>
<evidence type="ECO:0000256" key="5">
    <source>
        <dbReference type="ARBA" id="ARBA00023316"/>
    </source>
</evidence>
<keyword evidence="6" id="KW-0333">Golgi apparatus</keyword>
<protein>
    <recommendedName>
        <fullName evidence="6">Fucosyltransferase</fullName>
        <ecNumber evidence="6">2.4.1.-</ecNumber>
    </recommendedName>
</protein>
<dbReference type="GO" id="GO:0042546">
    <property type="term" value="P:cell wall biogenesis"/>
    <property type="evidence" value="ECO:0007669"/>
    <property type="project" value="InterPro"/>
</dbReference>
<evidence type="ECO:0000313" key="8">
    <source>
        <dbReference type="EMBL" id="AQK75171.1"/>
    </source>
</evidence>
<dbReference type="PANTHER" id="PTHR31889:SF2">
    <property type="entry name" value="FUCOSYLTRANSFERASE 3"/>
    <property type="match status" value="1"/>
</dbReference>
<evidence type="ECO:0000256" key="7">
    <source>
        <dbReference type="SAM" id="MobiDB-lite"/>
    </source>
</evidence>
<keyword evidence="6" id="KW-0812">Transmembrane</keyword>
<name>A0A1D6HL71_MAIZE</name>
<evidence type="ECO:0000256" key="4">
    <source>
        <dbReference type="ARBA" id="ARBA00023180"/>
    </source>
</evidence>
<dbReference type="AlphaFoldDB" id="A0A1D6HL71"/>
<comment type="similarity">
    <text evidence="1 6">Belongs to the glycosyltransferase 37 family.</text>
</comment>
<keyword evidence="6" id="KW-0472">Membrane</keyword>
<keyword evidence="3 6" id="KW-0808">Transferase</keyword>
<feature type="region of interest" description="Disordered" evidence="7">
    <location>
        <begin position="64"/>
        <end position="98"/>
    </location>
</feature>
<feature type="compositionally biased region" description="Basic and acidic residues" evidence="7">
    <location>
        <begin position="75"/>
        <end position="91"/>
    </location>
</feature>
<dbReference type="ExpressionAtlas" id="A0A1D6HL71">
    <property type="expression patterns" value="baseline and differential"/>
</dbReference>